<feature type="domain" description="HTH tetR-type" evidence="2">
    <location>
        <begin position="35"/>
        <end position="75"/>
    </location>
</feature>
<dbReference type="STRING" id="865937.Gilli_2257"/>
<keyword evidence="4" id="KW-1185">Reference proteome</keyword>
<proteinExistence type="predicted"/>
<dbReference type="HOGENOM" id="CLU_1233814_0_0_10"/>
<dbReference type="InterPro" id="IPR009057">
    <property type="entry name" value="Homeodomain-like_sf"/>
</dbReference>
<evidence type="ECO:0000313" key="3">
    <source>
        <dbReference type="EMBL" id="EHQ02889.1"/>
    </source>
</evidence>
<accession>H2BVI1</accession>
<keyword evidence="1" id="KW-0238">DNA-binding</keyword>
<dbReference type="Gene3D" id="1.10.357.10">
    <property type="entry name" value="Tetracycline Repressor, domain 2"/>
    <property type="match status" value="1"/>
</dbReference>
<organism evidence="3 4">
    <name type="scientific">Gillisia limnaea (strain DSM 15749 / LMG 21470 / R-8282)</name>
    <dbReference type="NCBI Taxonomy" id="865937"/>
    <lineage>
        <taxon>Bacteria</taxon>
        <taxon>Pseudomonadati</taxon>
        <taxon>Bacteroidota</taxon>
        <taxon>Flavobacteriia</taxon>
        <taxon>Flavobacteriales</taxon>
        <taxon>Flavobacteriaceae</taxon>
        <taxon>Gillisia</taxon>
    </lineage>
</organism>
<dbReference type="InterPro" id="IPR001647">
    <property type="entry name" value="HTH_TetR"/>
</dbReference>
<dbReference type="Pfam" id="PF00440">
    <property type="entry name" value="TetR_N"/>
    <property type="match status" value="1"/>
</dbReference>
<evidence type="ECO:0000256" key="1">
    <source>
        <dbReference type="ARBA" id="ARBA00023125"/>
    </source>
</evidence>
<dbReference type="EMBL" id="JH594606">
    <property type="protein sequence ID" value="EHQ02889.1"/>
    <property type="molecule type" value="Genomic_DNA"/>
</dbReference>
<gene>
    <name evidence="3" type="ORF">Gilli_2257</name>
</gene>
<dbReference type="eggNOG" id="COG1309">
    <property type="taxonomic scope" value="Bacteria"/>
</dbReference>
<evidence type="ECO:0000313" key="4">
    <source>
        <dbReference type="Proteomes" id="UP000003844"/>
    </source>
</evidence>
<dbReference type="Proteomes" id="UP000003844">
    <property type="component" value="Unassembled WGS sequence"/>
</dbReference>
<dbReference type="SUPFAM" id="SSF46689">
    <property type="entry name" value="Homeodomain-like"/>
    <property type="match status" value="1"/>
</dbReference>
<dbReference type="OrthoDB" id="649282at2"/>
<name>H2BVI1_GILLR</name>
<evidence type="ECO:0000259" key="2">
    <source>
        <dbReference type="Pfam" id="PF00440"/>
    </source>
</evidence>
<sequence>MKQLFSGLKIEVNKNLYVKDPESSALGKKIVENSIILIDKIGFENFTFKKLGFEIGSNESSIYRYFENKHKLLLYLTSWYWTWKEYQLVFATSNIEDTEKVLETAINVLTRRIKRDNLTSHIDEIILNKVVVNEFSKSYLTKKVAKEYKESFFEIYNRLILRLKKMILAVNSDYPYAAALASTVLEGGLHQHFLREHFPSLTECNENLSPAQYFNNLVLSTLKHTKNGQKN</sequence>
<reference evidence="4" key="1">
    <citation type="journal article" date="2012" name="Stand. Genomic Sci.">
        <title>Genome sequence of the Antarctic rhodopsins-containing flavobacterium Gillisia limnaea type strain (R-8282(T)).</title>
        <authorList>
            <person name="Riedel T."/>
            <person name="Held B."/>
            <person name="Nolan M."/>
            <person name="Lucas S."/>
            <person name="Lapidus A."/>
            <person name="Tice H."/>
            <person name="Del Rio T.G."/>
            <person name="Cheng J.F."/>
            <person name="Han C."/>
            <person name="Tapia R."/>
            <person name="Goodwin L.A."/>
            <person name="Pitluck S."/>
            <person name="Liolios K."/>
            <person name="Mavromatis K."/>
            <person name="Pagani I."/>
            <person name="Ivanova N."/>
            <person name="Mikhailova N."/>
            <person name="Pati A."/>
            <person name="Chen A."/>
            <person name="Palaniappan K."/>
            <person name="Land M."/>
            <person name="Rohde M."/>
            <person name="Tindall B.J."/>
            <person name="Detter J.C."/>
            <person name="Goker M."/>
            <person name="Bristow J."/>
            <person name="Eisen J.A."/>
            <person name="Markowitz V."/>
            <person name="Hugenholtz P."/>
            <person name="Kyrpides N.C."/>
            <person name="Klenk H.P."/>
            <person name="Woyke T."/>
        </authorList>
    </citation>
    <scope>NUCLEOTIDE SEQUENCE [LARGE SCALE GENOMIC DNA]</scope>
    <source>
        <strain evidence="4">DSM 15749 / LMG 21470 / R-8282</strain>
    </source>
</reference>
<protein>
    <submittedName>
        <fullName evidence="3">Regulatory protein TetR</fullName>
    </submittedName>
</protein>
<dbReference type="AlphaFoldDB" id="H2BVI1"/>
<dbReference type="GO" id="GO:0003677">
    <property type="term" value="F:DNA binding"/>
    <property type="evidence" value="ECO:0007669"/>
    <property type="project" value="UniProtKB-KW"/>
</dbReference>
<dbReference type="RefSeq" id="WP_006989199.1">
    <property type="nucleotide sequence ID" value="NZ_JH594606.1"/>
</dbReference>